<dbReference type="EMBL" id="JACAZI010000025">
    <property type="protein sequence ID" value="KAF7334964.1"/>
    <property type="molecule type" value="Genomic_DNA"/>
</dbReference>
<dbReference type="PANTHER" id="PTHR31451">
    <property type="match status" value="1"/>
</dbReference>
<evidence type="ECO:0000256" key="4">
    <source>
        <dbReference type="ARBA" id="ARBA00012706"/>
    </source>
</evidence>
<dbReference type="InterPro" id="IPR001547">
    <property type="entry name" value="Glyco_hydro_5"/>
</dbReference>
<evidence type="ECO:0000256" key="7">
    <source>
        <dbReference type="ARBA" id="ARBA00022801"/>
    </source>
</evidence>
<evidence type="ECO:0000313" key="13">
    <source>
        <dbReference type="Proteomes" id="UP000620124"/>
    </source>
</evidence>
<evidence type="ECO:0000256" key="2">
    <source>
        <dbReference type="ARBA" id="ARBA00004613"/>
    </source>
</evidence>
<evidence type="ECO:0000256" key="9">
    <source>
        <dbReference type="SAM" id="MobiDB-lite"/>
    </source>
</evidence>
<feature type="region of interest" description="Disordered" evidence="9">
    <location>
        <begin position="33"/>
        <end position="69"/>
    </location>
</feature>
<evidence type="ECO:0000259" key="11">
    <source>
        <dbReference type="Pfam" id="PF26410"/>
    </source>
</evidence>
<comment type="catalytic activity">
    <reaction evidence="1">
        <text>Random hydrolysis of (1-&gt;4)-beta-D-mannosidic linkages in mannans, galactomannans and glucomannans.</text>
        <dbReference type="EC" id="3.2.1.78"/>
    </reaction>
</comment>
<name>A0A8H6X675_9AGAR</name>
<gene>
    <name evidence="12" type="ORF">MVEN_02246400</name>
</gene>
<dbReference type="GO" id="GO:0005576">
    <property type="term" value="C:extracellular region"/>
    <property type="evidence" value="ECO:0007669"/>
    <property type="project" value="UniProtKB-SubCell"/>
</dbReference>
<dbReference type="GO" id="GO:0016985">
    <property type="term" value="F:mannan endo-1,4-beta-mannosidase activity"/>
    <property type="evidence" value="ECO:0007669"/>
    <property type="project" value="UniProtKB-EC"/>
</dbReference>
<dbReference type="AlphaFoldDB" id="A0A8H6X675"/>
<comment type="subcellular location">
    <subcellularLocation>
        <location evidence="2">Secreted</location>
    </subcellularLocation>
</comment>
<reference evidence="12" key="1">
    <citation type="submission" date="2020-05" db="EMBL/GenBank/DDBJ databases">
        <title>Mycena genomes resolve the evolution of fungal bioluminescence.</title>
        <authorList>
            <person name="Tsai I.J."/>
        </authorList>
    </citation>
    <scope>NUCLEOTIDE SEQUENCE</scope>
    <source>
        <strain evidence="12">CCC161011</strain>
    </source>
</reference>
<feature type="chain" id="PRO_5034136074" description="mannan endo-1,4-beta-mannosidase" evidence="10">
    <location>
        <begin position="18"/>
        <end position="460"/>
    </location>
</feature>
<feature type="signal peptide" evidence="10">
    <location>
        <begin position="1"/>
        <end position="17"/>
    </location>
</feature>
<organism evidence="12 13">
    <name type="scientific">Mycena venus</name>
    <dbReference type="NCBI Taxonomy" id="2733690"/>
    <lineage>
        <taxon>Eukaryota</taxon>
        <taxon>Fungi</taxon>
        <taxon>Dikarya</taxon>
        <taxon>Basidiomycota</taxon>
        <taxon>Agaricomycotina</taxon>
        <taxon>Agaricomycetes</taxon>
        <taxon>Agaricomycetidae</taxon>
        <taxon>Agaricales</taxon>
        <taxon>Marasmiineae</taxon>
        <taxon>Mycenaceae</taxon>
        <taxon>Mycena</taxon>
    </lineage>
</organism>
<evidence type="ECO:0000256" key="3">
    <source>
        <dbReference type="ARBA" id="ARBA00005641"/>
    </source>
</evidence>
<keyword evidence="13" id="KW-1185">Reference proteome</keyword>
<accession>A0A8H6X675</accession>
<comment type="caution">
    <text evidence="12">The sequence shown here is derived from an EMBL/GenBank/DDBJ whole genome shotgun (WGS) entry which is preliminary data.</text>
</comment>
<evidence type="ECO:0000256" key="1">
    <source>
        <dbReference type="ARBA" id="ARBA00001678"/>
    </source>
</evidence>
<dbReference type="Gene3D" id="3.20.20.80">
    <property type="entry name" value="Glycosidases"/>
    <property type="match status" value="1"/>
</dbReference>
<dbReference type="Pfam" id="PF26410">
    <property type="entry name" value="GH5_mannosidase"/>
    <property type="match status" value="1"/>
</dbReference>
<evidence type="ECO:0000256" key="8">
    <source>
        <dbReference type="ARBA" id="ARBA00023295"/>
    </source>
</evidence>
<keyword evidence="6 10" id="KW-0732">Signal</keyword>
<dbReference type="GO" id="GO:0046355">
    <property type="term" value="P:mannan catabolic process"/>
    <property type="evidence" value="ECO:0007669"/>
    <property type="project" value="UniProtKB-ARBA"/>
</dbReference>
<keyword evidence="5" id="KW-0964">Secreted</keyword>
<dbReference type="Proteomes" id="UP000620124">
    <property type="component" value="Unassembled WGS sequence"/>
</dbReference>
<protein>
    <recommendedName>
        <fullName evidence="4">mannan endo-1,4-beta-mannosidase</fullName>
        <ecNumber evidence="4">3.2.1.78</ecNumber>
    </recommendedName>
</protein>
<evidence type="ECO:0000256" key="6">
    <source>
        <dbReference type="ARBA" id="ARBA00022729"/>
    </source>
</evidence>
<dbReference type="InterPro" id="IPR017853">
    <property type="entry name" value="GH"/>
</dbReference>
<keyword evidence="7" id="KW-0378">Hydrolase</keyword>
<feature type="domain" description="Glycoside hydrolase family 5" evidence="11">
    <location>
        <begin position="71"/>
        <end position="397"/>
    </location>
</feature>
<evidence type="ECO:0000313" key="12">
    <source>
        <dbReference type="EMBL" id="KAF7334964.1"/>
    </source>
</evidence>
<dbReference type="InterPro" id="IPR045053">
    <property type="entry name" value="MAN-like"/>
</dbReference>
<evidence type="ECO:0000256" key="5">
    <source>
        <dbReference type="ARBA" id="ARBA00022525"/>
    </source>
</evidence>
<dbReference type="EC" id="3.2.1.78" evidence="4"/>
<sequence>MLPKAFLLASLAGSALATVMEFGQCGGTGYTGDTGTSTTTISSSSTTTVSSTSKTTTTSTSTTSGPSPTGFVTTAGTRFMLNGAPFTVVGSNAYWPALLGYSPADNDKAFADIAASGATTVRTMGFNEVTSPVGVYYHLWNGSTATVNTGANGLQTLDILIAAAKAHGLRLIIALTNNWSDFGGMDVYTAQLLGPGLPHDTFYTNPTVIATYKTYVQAIVSRYVNESTIMASRFFLLGEVFTNFVVGLGTRERTVLLRQHVRSSAVHAGALISDEPMPRSPASATCNSTTISTWAANISAFIKSIDKNHLVAIGDEGFINAAVAHNFDFPYQGDTIGIDFAANMAISTLDFGTFHDNWGHTADDIAWGNQWITDHAAIMKSANKPVIMEEYGLTSSARTAIYPMWYNTVIATGLTGDLVWQAGSVLSTGETPSDGYAIYPTDPEYMLLQVHAAALKARDG</sequence>
<comment type="similarity">
    <text evidence="3">Belongs to the glycosyl hydrolase 5 (cellulase A) family.</text>
</comment>
<dbReference type="PANTHER" id="PTHR31451:SF39">
    <property type="entry name" value="MANNAN ENDO-1,4-BETA-MANNOSIDASE 1"/>
    <property type="match status" value="1"/>
</dbReference>
<evidence type="ECO:0000256" key="10">
    <source>
        <dbReference type="SAM" id="SignalP"/>
    </source>
</evidence>
<dbReference type="OrthoDB" id="406631at2759"/>
<dbReference type="SUPFAM" id="SSF51445">
    <property type="entry name" value="(Trans)glycosidases"/>
    <property type="match status" value="1"/>
</dbReference>
<keyword evidence="8" id="KW-0326">Glycosidase</keyword>
<proteinExistence type="inferred from homology"/>